<keyword evidence="1" id="KW-0472">Membrane</keyword>
<proteinExistence type="predicted"/>
<keyword evidence="1" id="KW-0812">Transmembrane</keyword>
<feature type="transmembrane region" description="Helical" evidence="1">
    <location>
        <begin position="12"/>
        <end position="30"/>
    </location>
</feature>
<reference evidence="2" key="1">
    <citation type="submission" date="2014-05" db="EMBL/GenBank/DDBJ databases">
        <authorList>
            <person name="Chronopoulou M."/>
        </authorList>
    </citation>
    <scope>NUCLEOTIDE SEQUENCE</scope>
    <source>
        <tissue evidence="2">Whole organism</tissue>
    </source>
</reference>
<dbReference type="EMBL" id="HACA01025216">
    <property type="protein sequence ID" value="CDW42577.1"/>
    <property type="molecule type" value="Transcribed_RNA"/>
</dbReference>
<organism evidence="2">
    <name type="scientific">Lepeophtheirus salmonis</name>
    <name type="common">Salmon louse</name>
    <name type="synonym">Caligus salmonis</name>
    <dbReference type="NCBI Taxonomy" id="72036"/>
    <lineage>
        <taxon>Eukaryota</taxon>
        <taxon>Metazoa</taxon>
        <taxon>Ecdysozoa</taxon>
        <taxon>Arthropoda</taxon>
        <taxon>Crustacea</taxon>
        <taxon>Multicrustacea</taxon>
        <taxon>Hexanauplia</taxon>
        <taxon>Copepoda</taxon>
        <taxon>Siphonostomatoida</taxon>
        <taxon>Caligidae</taxon>
        <taxon>Lepeophtheirus</taxon>
    </lineage>
</organism>
<sequence length="108" mass="12487">KGIQNQPSVSITHSFTFLLFNIVFLSYFPSHPLISHFRPSPMIKLYLMSFICVLLFHKLGEAVPWQGFETDEPNEEEEEWDNGGILGRTSRVKKSSVHHNIRSILLFL</sequence>
<feature type="non-terminal residue" evidence="2">
    <location>
        <position position="1"/>
    </location>
</feature>
<evidence type="ECO:0000256" key="1">
    <source>
        <dbReference type="SAM" id="Phobius"/>
    </source>
</evidence>
<protein>
    <submittedName>
        <fullName evidence="2">Uncharacterized protein</fullName>
    </submittedName>
</protein>
<keyword evidence="1" id="KW-1133">Transmembrane helix</keyword>
<accession>A0A0K2UXE8</accession>
<evidence type="ECO:0000313" key="2">
    <source>
        <dbReference type="EMBL" id="CDW42577.1"/>
    </source>
</evidence>
<name>A0A0K2UXE8_LEPSM</name>
<dbReference type="AlphaFoldDB" id="A0A0K2UXE8"/>